<accession>A0A458TIF5</accession>
<reference evidence="2 4" key="1">
    <citation type="submission" date="2018-06" db="EMBL/GenBank/DDBJ databases">
        <authorList>
            <consortium name="GenomeTrakr: Next Generation Sequencing Network for Food Pathogen Tracability"/>
        </authorList>
    </citation>
    <scope>NUCLEOTIDE SEQUENCE [LARGE SCALE GENOMIC DNA]</scope>
    <source>
        <strain evidence="2 4">FDA00007096</strain>
    </source>
</reference>
<dbReference type="EMBL" id="AAAIXK010000012">
    <property type="protein sequence ID" value="EAC5551946.1"/>
    <property type="molecule type" value="Genomic_DNA"/>
</dbReference>
<dbReference type="RefSeq" id="WP_031642436.1">
    <property type="nucleotide sequence ID" value="NZ_CP168882.1"/>
</dbReference>
<reference evidence="3 5" key="2">
    <citation type="submission" date="2019-09" db="EMBL/GenBank/DDBJ databases">
        <authorList>
            <consortium name="PulseNet: The National Subtyping Network for Foodborne Disease Surveillance"/>
            <person name="Tarr C.L."/>
            <person name="Trees E."/>
            <person name="Katz L.S."/>
            <person name="Carleton-Romer H.A."/>
            <person name="Stroika S."/>
            <person name="Kucerova Z."/>
            <person name="Roache K.F."/>
            <person name="Sabol A.L."/>
            <person name="Besser J."/>
            <person name="Gerner-Smidt P."/>
        </authorList>
    </citation>
    <scope>NUCLEOTIDE SEQUENCE [LARGE SCALE GENOMIC DNA]</scope>
    <source>
        <strain evidence="3 5">PNUSAL005692</strain>
    </source>
</reference>
<keyword evidence="1" id="KW-0175">Coiled coil</keyword>
<proteinExistence type="predicted"/>
<protein>
    <submittedName>
        <fullName evidence="2">Uncharacterized protein</fullName>
    </submittedName>
</protein>
<name>A0A458TIF5_LISMN</name>
<evidence type="ECO:0000313" key="3">
    <source>
        <dbReference type="EMBL" id="ECY9784275.1"/>
    </source>
</evidence>
<feature type="coiled-coil region" evidence="1">
    <location>
        <begin position="190"/>
        <end position="260"/>
    </location>
</feature>
<evidence type="ECO:0000313" key="2">
    <source>
        <dbReference type="EMBL" id="EAC5551946.1"/>
    </source>
</evidence>
<dbReference type="Proteomes" id="UP000489121">
    <property type="component" value="Unassembled WGS sequence"/>
</dbReference>
<organism evidence="2 4">
    <name type="scientific">Listeria monocytogenes</name>
    <dbReference type="NCBI Taxonomy" id="1639"/>
    <lineage>
        <taxon>Bacteria</taxon>
        <taxon>Bacillati</taxon>
        <taxon>Bacillota</taxon>
        <taxon>Bacilli</taxon>
        <taxon>Bacillales</taxon>
        <taxon>Listeriaceae</taxon>
        <taxon>Listeria</taxon>
    </lineage>
</organism>
<gene>
    <name evidence="2" type="ORF">ARY78_16150</name>
    <name evidence="3" type="ORF">F6515_14960</name>
</gene>
<sequence>MSKQQKKLIGTVAGFVLVILFCLTTKSFQGVNADGYPLINTFDNVQVGNAEYQLVNQEYNKKTGYLEMQFLRTTEYAEVNKPEIKAEFVSHTGQTSKTNVDLVTNDFLVVQVKEINDKFELGKIVIKEKTHDATSRKDVNAESDGIYFSTNSLVVDNEARPLTKEEYMTENIKIRIALLDKKITKLVKTNDRLKSTNKKSKVYMKELENEKELLIGTDKEKTNEKIQSVQTEYEATQLEIKENEESINAFTKQKSNYQKQL</sequence>
<evidence type="ECO:0000313" key="5">
    <source>
        <dbReference type="Proteomes" id="UP000489121"/>
    </source>
</evidence>
<comment type="caution">
    <text evidence="2">The sequence shown here is derived from an EMBL/GenBank/DDBJ whole genome shotgun (WGS) entry which is preliminary data.</text>
</comment>
<evidence type="ECO:0000256" key="1">
    <source>
        <dbReference type="SAM" id="Coils"/>
    </source>
</evidence>
<evidence type="ECO:0000313" key="4">
    <source>
        <dbReference type="Proteomes" id="UP000365297"/>
    </source>
</evidence>
<dbReference type="Proteomes" id="UP000365297">
    <property type="component" value="Unassembled WGS sequence"/>
</dbReference>
<dbReference type="EMBL" id="AALGDA010000086">
    <property type="protein sequence ID" value="ECY9784275.1"/>
    <property type="molecule type" value="Genomic_DNA"/>
</dbReference>
<dbReference type="AlphaFoldDB" id="A0A458TIF5"/>